<feature type="compositionally biased region" description="Low complexity" evidence="1">
    <location>
        <begin position="516"/>
        <end position="531"/>
    </location>
</feature>
<dbReference type="SUPFAM" id="SSF81383">
    <property type="entry name" value="F-box domain"/>
    <property type="match status" value="1"/>
</dbReference>
<feature type="region of interest" description="Disordered" evidence="1">
    <location>
        <begin position="516"/>
        <end position="536"/>
    </location>
</feature>
<dbReference type="AlphaFoldDB" id="A0AAD5KP88"/>
<dbReference type="Proteomes" id="UP001209540">
    <property type="component" value="Unassembled WGS sequence"/>
</dbReference>
<protein>
    <recommendedName>
        <fullName evidence="2">F-box domain-containing protein</fullName>
    </recommendedName>
</protein>
<dbReference type="SUPFAM" id="SSF52047">
    <property type="entry name" value="RNI-like"/>
    <property type="match status" value="1"/>
</dbReference>
<dbReference type="SMART" id="SM00256">
    <property type="entry name" value="FBOX"/>
    <property type="match status" value="1"/>
</dbReference>
<feature type="compositionally biased region" description="Low complexity" evidence="1">
    <location>
        <begin position="402"/>
        <end position="413"/>
    </location>
</feature>
<accession>A0AAD5KP88</accession>
<feature type="region of interest" description="Disordered" evidence="1">
    <location>
        <begin position="400"/>
        <end position="420"/>
    </location>
</feature>
<sequence>MGTFENAYNTIRSVLTPTIQNPTNTNPLLSNSDHQSEKETIRRKELEHNSNGLTGAVDPNDNSPSTLADQYDYVSITTVTTLVTDNSNSSGKEYNFPEEIFCLIFENMFITDLIRCSAVCQKWNRIILDKRYFWQDIEARFHLLRKQTLDKLIRQRIREFRIGDFQRNSYALYDTIDLLINTSNVSYIQRLSIDNCCFTHRTADHLAYAIQLMPKLKRIEFIDNGFPSHEHLKTIMDAILSSTTTTHILFYQTETRRSLLSGYSDNIFLPINQYIPDVVTNRVSYLRMARPPDPSYPAAYMNAPKKLRAFKDNHGSMLGAFRKFPCLTQLLLDIRVLKRGGQGLLYDAIKSCPQLVTLLVTNNAAVPQPTTCLFNDTLQLLEKGDVHHPRQCHYDRPLQQRNVTNNSNNSTKNDLNKKTVSKTSPSKIISTLSNQRHQQQQSSNQGLRQLIIADKKIQLGPDVGSSLFKHSHTSLELLYLQCQLETNQCYKIFDQEITSYNWSMLREVYLSFNPETDPSTTTTASKTSMSTIRPRPVKSHDKSALANFFSRCHGLEAITIDNSSCQTNKEDDDITNLDYRDPYSNILIVDDQVLKSIALNCPRLRYLRVLDDGCFHTIQGILHFATIGGFYLTDLELSMVKESILPVVIKLRSLKHFDLRSSSSTGTNKREKTAPDDSKKEDEKKKHDESGITETYRMLETSSDMKSLTGDIKAVKLLLDTRWEDASFRYFQQYFHKYTFPV</sequence>
<evidence type="ECO:0000256" key="1">
    <source>
        <dbReference type="SAM" id="MobiDB-lite"/>
    </source>
</evidence>
<reference evidence="3" key="1">
    <citation type="journal article" date="2022" name="IScience">
        <title>Evolution of zygomycete secretomes and the origins of terrestrial fungal ecologies.</title>
        <authorList>
            <person name="Chang Y."/>
            <person name="Wang Y."/>
            <person name="Mondo S."/>
            <person name="Ahrendt S."/>
            <person name="Andreopoulos W."/>
            <person name="Barry K."/>
            <person name="Beard J."/>
            <person name="Benny G.L."/>
            <person name="Blankenship S."/>
            <person name="Bonito G."/>
            <person name="Cuomo C."/>
            <person name="Desiro A."/>
            <person name="Gervers K.A."/>
            <person name="Hundley H."/>
            <person name="Kuo A."/>
            <person name="LaButti K."/>
            <person name="Lang B.F."/>
            <person name="Lipzen A."/>
            <person name="O'Donnell K."/>
            <person name="Pangilinan J."/>
            <person name="Reynolds N."/>
            <person name="Sandor L."/>
            <person name="Smith M.E."/>
            <person name="Tsang A."/>
            <person name="Grigoriev I.V."/>
            <person name="Stajich J.E."/>
            <person name="Spatafora J.W."/>
        </authorList>
    </citation>
    <scope>NUCLEOTIDE SEQUENCE</scope>
    <source>
        <strain evidence="3">RSA 2281</strain>
    </source>
</reference>
<evidence type="ECO:0000313" key="4">
    <source>
        <dbReference type="Proteomes" id="UP001209540"/>
    </source>
</evidence>
<dbReference type="InterPro" id="IPR036047">
    <property type="entry name" value="F-box-like_dom_sf"/>
</dbReference>
<dbReference type="Gene3D" id="3.80.10.10">
    <property type="entry name" value="Ribonuclease Inhibitor"/>
    <property type="match status" value="1"/>
</dbReference>
<reference evidence="3" key="2">
    <citation type="submission" date="2023-02" db="EMBL/GenBank/DDBJ databases">
        <authorList>
            <consortium name="DOE Joint Genome Institute"/>
            <person name="Mondo S.J."/>
            <person name="Chang Y."/>
            <person name="Wang Y."/>
            <person name="Ahrendt S."/>
            <person name="Andreopoulos W."/>
            <person name="Barry K."/>
            <person name="Beard J."/>
            <person name="Benny G.L."/>
            <person name="Blankenship S."/>
            <person name="Bonito G."/>
            <person name="Cuomo C."/>
            <person name="Desiro A."/>
            <person name="Gervers K.A."/>
            <person name="Hundley H."/>
            <person name="Kuo A."/>
            <person name="LaButti K."/>
            <person name="Lang B.F."/>
            <person name="Lipzen A."/>
            <person name="O'Donnell K."/>
            <person name="Pangilinan J."/>
            <person name="Reynolds N."/>
            <person name="Sandor L."/>
            <person name="Smith M.W."/>
            <person name="Tsang A."/>
            <person name="Grigoriev I.V."/>
            <person name="Stajich J.E."/>
            <person name="Spatafora J.W."/>
        </authorList>
    </citation>
    <scope>NUCLEOTIDE SEQUENCE</scope>
    <source>
        <strain evidence="3">RSA 2281</strain>
    </source>
</reference>
<feature type="compositionally biased region" description="Low complexity" evidence="1">
    <location>
        <begin position="16"/>
        <end position="29"/>
    </location>
</feature>
<evidence type="ECO:0000313" key="3">
    <source>
        <dbReference type="EMBL" id="KAI9276847.1"/>
    </source>
</evidence>
<name>A0AAD5KP88_9FUNG</name>
<evidence type="ECO:0000259" key="2">
    <source>
        <dbReference type="PROSITE" id="PS50181"/>
    </source>
</evidence>
<dbReference type="PROSITE" id="PS50181">
    <property type="entry name" value="FBOX"/>
    <property type="match status" value="1"/>
</dbReference>
<comment type="caution">
    <text evidence="3">The sequence shown here is derived from an EMBL/GenBank/DDBJ whole genome shotgun (WGS) entry which is preliminary data.</text>
</comment>
<organism evidence="3 4">
    <name type="scientific">Phascolomyces articulosus</name>
    <dbReference type="NCBI Taxonomy" id="60185"/>
    <lineage>
        <taxon>Eukaryota</taxon>
        <taxon>Fungi</taxon>
        <taxon>Fungi incertae sedis</taxon>
        <taxon>Mucoromycota</taxon>
        <taxon>Mucoromycotina</taxon>
        <taxon>Mucoromycetes</taxon>
        <taxon>Mucorales</taxon>
        <taxon>Lichtheimiaceae</taxon>
        <taxon>Phascolomyces</taxon>
    </lineage>
</organism>
<dbReference type="InterPro" id="IPR032675">
    <property type="entry name" value="LRR_dom_sf"/>
</dbReference>
<dbReference type="EMBL" id="JAIXMP010000002">
    <property type="protein sequence ID" value="KAI9276847.1"/>
    <property type="molecule type" value="Genomic_DNA"/>
</dbReference>
<feature type="domain" description="F-box" evidence="2">
    <location>
        <begin position="90"/>
        <end position="137"/>
    </location>
</feature>
<dbReference type="InterPro" id="IPR001810">
    <property type="entry name" value="F-box_dom"/>
</dbReference>
<feature type="compositionally biased region" description="Basic and acidic residues" evidence="1">
    <location>
        <begin position="668"/>
        <end position="690"/>
    </location>
</feature>
<dbReference type="Pfam" id="PF12937">
    <property type="entry name" value="F-box-like"/>
    <property type="match status" value="1"/>
</dbReference>
<proteinExistence type="predicted"/>
<keyword evidence="4" id="KW-1185">Reference proteome</keyword>
<gene>
    <name evidence="3" type="ORF">BDA99DRAFT_600707</name>
</gene>
<feature type="region of interest" description="Disordered" evidence="1">
    <location>
        <begin position="16"/>
        <end position="36"/>
    </location>
</feature>
<dbReference type="CDD" id="cd09917">
    <property type="entry name" value="F-box_SF"/>
    <property type="match status" value="1"/>
</dbReference>
<feature type="region of interest" description="Disordered" evidence="1">
    <location>
        <begin position="660"/>
        <end position="693"/>
    </location>
</feature>